<keyword evidence="4" id="KW-1003">Cell membrane</keyword>
<evidence type="ECO:0000256" key="5">
    <source>
        <dbReference type="ARBA" id="ARBA00022692"/>
    </source>
</evidence>
<protein>
    <recommendedName>
        <fullName evidence="11">SH3 domain-containing protein</fullName>
    </recommendedName>
</protein>
<dbReference type="Pfam" id="PF00018">
    <property type="entry name" value="SH3_1"/>
    <property type="match status" value="1"/>
</dbReference>
<dbReference type="SMART" id="SM00326">
    <property type="entry name" value="SH3"/>
    <property type="match status" value="1"/>
</dbReference>
<keyword evidence="7" id="KW-0346">Stress response</keyword>
<dbReference type="GO" id="GO:0005886">
    <property type="term" value="C:plasma membrane"/>
    <property type="evidence" value="ECO:0007669"/>
    <property type="project" value="UniProtKB-SubCell"/>
</dbReference>
<dbReference type="InterPro" id="IPR001452">
    <property type="entry name" value="SH3_domain"/>
</dbReference>
<keyword evidence="8 10" id="KW-0472">Membrane</keyword>
<evidence type="ECO:0000256" key="10">
    <source>
        <dbReference type="SAM" id="Phobius"/>
    </source>
</evidence>
<proteinExistence type="inferred from homology"/>
<evidence type="ECO:0000256" key="9">
    <source>
        <dbReference type="PROSITE-ProRule" id="PRU00192"/>
    </source>
</evidence>
<evidence type="ECO:0000256" key="7">
    <source>
        <dbReference type="ARBA" id="ARBA00023016"/>
    </source>
</evidence>
<dbReference type="PROSITE" id="PS50002">
    <property type="entry name" value="SH3"/>
    <property type="match status" value="1"/>
</dbReference>
<dbReference type="CDD" id="cd11855">
    <property type="entry name" value="SH3_Sho1p"/>
    <property type="match status" value="1"/>
</dbReference>
<comment type="subcellular location">
    <subcellularLocation>
        <location evidence="1">Cell membrane</location>
        <topology evidence="1">Multi-pass membrane protein</topology>
    </subcellularLocation>
</comment>
<dbReference type="SUPFAM" id="SSF50044">
    <property type="entry name" value="SH3-domain"/>
    <property type="match status" value="1"/>
</dbReference>
<feature type="transmembrane region" description="Helical" evidence="10">
    <location>
        <begin position="81"/>
        <end position="104"/>
    </location>
</feature>
<dbReference type="AlphaFoldDB" id="A0A8K0JI81"/>
<keyword evidence="5 10" id="KW-0812">Transmembrane</keyword>
<evidence type="ECO:0000256" key="8">
    <source>
        <dbReference type="ARBA" id="ARBA00023136"/>
    </source>
</evidence>
<evidence type="ECO:0000256" key="1">
    <source>
        <dbReference type="ARBA" id="ARBA00004651"/>
    </source>
</evidence>
<keyword evidence="6 10" id="KW-1133">Transmembrane helix</keyword>
<evidence type="ECO:0000256" key="2">
    <source>
        <dbReference type="ARBA" id="ARBA00009739"/>
    </source>
</evidence>
<evidence type="ECO:0000256" key="3">
    <source>
        <dbReference type="ARBA" id="ARBA00022443"/>
    </source>
</evidence>
<keyword evidence="13" id="KW-1185">Reference proteome</keyword>
<evidence type="ECO:0000313" key="12">
    <source>
        <dbReference type="EMBL" id="KAG7530799.1"/>
    </source>
</evidence>
<dbReference type="Gene3D" id="2.30.30.40">
    <property type="entry name" value="SH3 Domains"/>
    <property type="match status" value="1"/>
</dbReference>
<reference evidence="12" key="1">
    <citation type="submission" date="2020-04" db="EMBL/GenBank/DDBJ databases">
        <title>Analysis of mating type loci in Filobasidium floriforme.</title>
        <authorList>
            <person name="Nowrousian M."/>
        </authorList>
    </citation>
    <scope>NUCLEOTIDE SEQUENCE</scope>
    <source>
        <strain evidence="12">CBS 6242</strain>
    </source>
</reference>
<name>A0A8K0JI81_9TREE</name>
<dbReference type="InterPro" id="IPR035522">
    <property type="entry name" value="Sho1_SH3"/>
</dbReference>
<dbReference type="Proteomes" id="UP000812966">
    <property type="component" value="Unassembled WGS sequence"/>
</dbReference>
<organism evidence="12 13">
    <name type="scientific">Filobasidium floriforme</name>
    <dbReference type="NCBI Taxonomy" id="5210"/>
    <lineage>
        <taxon>Eukaryota</taxon>
        <taxon>Fungi</taxon>
        <taxon>Dikarya</taxon>
        <taxon>Basidiomycota</taxon>
        <taxon>Agaricomycotina</taxon>
        <taxon>Tremellomycetes</taxon>
        <taxon>Filobasidiales</taxon>
        <taxon>Filobasidiaceae</taxon>
        <taxon>Filobasidium</taxon>
    </lineage>
</organism>
<evidence type="ECO:0000259" key="11">
    <source>
        <dbReference type="PROSITE" id="PS50002"/>
    </source>
</evidence>
<gene>
    <name evidence="12" type="ORF">FFLO_04778</name>
</gene>
<sequence>MCVAESDLNNLNGGPSMGTLWFAIIFQFAIIVHLFIALARNALALHRWQIAIVTAVVVVFAINGVEMIYQGQARDGLSSSGALKAVGAGWLLCALADLVWILYLTSEEDTFFYHLLNPTGLAGLTPYSAHRYGPTSGVSNTYHGAETGGDYPSSRMMNGTGTGGGILSSNGNGNGYASGGYAPAATTVKVTSTGMGGGNGGGAPVVLSAPVGAESGMMGDMGHVMRAKALYAYTASPDDPTEISFNKGEILEITDATGKWWQCKTAAGNMGIAPSNYLQIV</sequence>
<comment type="caution">
    <text evidence="12">The sequence shown here is derived from an EMBL/GenBank/DDBJ whole genome shotgun (WGS) entry which is preliminary data.</text>
</comment>
<feature type="transmembrane region" description="Helical" evidence="10">
    <location>
        <begin position="20"/>
        <end position="38"/>
    </location>
</feature>
<feature type="transmembrane region" description="Helical" evidence="10">
    <location>
        <begin position="50"/>
        <end position="69"/>
    </location>
</feature>
<evidence type="ECO:0000313" key="13">
    <source>
        <dbReference type="Proteomes" id="UP000812966"/>
    </source>
</evidence>
<dbReference type="PRINTS" id="PR00452">
    <property type="entry name" value="SH3DOMAIN"/>
</dbReference>
<comment type="similarity">
    <text evidence="2">Belongs to the SHO1 family.</text>
</comment>
<dbReference type="EMBL" id="JABELV010000108">
    <property type="protein sequence ID" value="KAG7530799.1"/>
    <property type="molecule type" value="Genomic_DNA"/>
</dbReference>
<feature type="domain" description="SH3" evidence="11">
    <location>
        <begin position="222"/>
        <end position="281"/>
    </location>
</feature>
<evidence type="ECO:0000256" key="6">
    <source>
        <dbReference type="ARBA" id="ARBA00022989"/>
    </source>
</evidence>
<evidence type="ECO:0000256" key="4">
    <source>
        <dbReference type="ARBA" id="ARBA00022475"/>
    </source>
</evidence>
<dbReference type="InterPro" id="IPR036028">
    <property type="entry name" value="SH3-like_dom_sf"/>
</dbReference>
<keyword evidence="3 9" id="KW-0728">SH3 domain</keyword>
<accession>A0A8K0JI81</accession>